<proteinExistence type="predicted"/>
<dbReference type="Proteomes" id="UP001598130">
    <property type="component" value="Unassembled WGS sequence"/>
</dbReference>
<dbReference type="RefSeq" id="WP_377367946.1">
    <property type="nucleotide sequence ID" value="NZ_JAOTJD010000005.1"/>
</dbReference>
<accession>A0ABW6CJF6</accession>
<gene>
    <name evidence="2" type="ORF">OCL97_04360</name>
</gene>
<protein>
    <submittedName>
        <fullName evidence="2">Uncharacterized protein</fullName>
    </submittedName>
</protein>
<evidence type="ECO:0000313" key="3">
    <source>
        <dbReference type="Proteomes" id="UP001598130"/>
    </source>
</evidence>
<keyword evidence="3" id="KW-1185">Reference proteome</keyword>
<dbReference type="EMBL" id="JAOTJD010000005">
    <property type="protein sequence ID" value="MFD3263198.1"/>
    <property type="molecule type" value="Genomic_DNA"/>
</dbReference>
<evidence type="ECO:0000313" key="2">
    <source>
        <dbReference type="EMBL" id="MFD3263198.1"/>
    </source>
</evidence>
<name>A0ABW6CJF6_9CAUL</name>
<comment type="caution">
    <text evidence="2">The sequence shown here is derived from an EMBL/GenBank/DDBJ whole genome shotgun (WGS) entry which is preliminary data.</text>
</comment>
<evidence type="ECO:0000256" key="1">
    <source>
        <dbReference type="SAM" id="MobiDB-lite"/>
    </source>
</evidence>
<organism evidence="2 3">
    <name type="scientific">Phenylobacterium ferrooxidans</name>
    <dbReference type="NCBI Taxonomy" id="2982689"/>
    <lineage>
        <taxon>Bacteria</taxon>
        <taxon>Pseudomonadati</taxon>
        <taxon>Pseudomonadota</taxon>
        <taxon>Alphaproteobacteria</taxon>
        <taxon>Caulobacterales</taxon>
        <taxon>Caulobacteraceae</taxon>
        <taxon>Phenylobacterium</taxon>
    </lineage>
</organism>
<reference evidence="2 3" key="1">
    <citation type="submission" date="2022-09" db="EMBL/GenBank/DDBJ databases">
        <title>New species of Phenylobacterium.</title>
        <authorList>
            <person name="Mieszkin S."/>
        </authorList>
    </citation>
    <scope>NUCLEOTIDE SEQUENCE [LARGE SCALE GENOMIC DNA]</scope>
    <source>
        <strain evidence="2 3">HK31-G</strain>
    </source>
</reference>
<feature type="region of interest" description="Disordered" evidence="1">
    <location>
        <begin position="89"/>
        <end position="112"/>
    </location>
</feature>
<sequence>MLRNEGVDPKVFAETARTLLLQNPANYRAFGAYWFLVKALLKRIYPPEEIPMLGDYEDQTVIARMPTGLSLAELLAAAGAEYQANATLGTRRERLEDEDGEFFTLSDPDMGG</sequence>